<proteinExistence type="predicted"/>
<dbReference type="NCBIfam" id="TIGR00254">
    <property type="entry name" value="GGDEF"/>
    <property type="match status" value="1"/>
</dbReference>
<dbReference type="PROSITE" id="PS50113">
    <property type="entry name" value="PAC"/>
    <property type="match status" value="1"/>
</dbReference>
<dbReference type="SMART" id="SM00091">
    <property type="entry name" value="PAS"/>
    <property type="match status" value="5"/>
</dbReference>
<reference evidence="5 6" key="1">
    <citation type="journal article" date="2012" name="J. Bacteriol.">
        <title>Complete Genome Sequence of Leptospirillum ferrooxidans Strain C2-3, Isolated from a Fresh Volcanic Ash Deposit on the Island of Miyake, Japan.</title>
        <authorList>
            <person name="Fujimura R."/>
            <person name="Sato Y."/>
            <person name="Nishizawa T."/>
            <person name="Oshima K."/>
            <person name="Kim S.-W."/>
            <person name="Hattori M."/>
            <person name="Kamijo T."/>
            <person name="Ohta H."/>
        </authorList>
    </citation>
    <scope>NUCLEOTIDE SEQUENCE [LARGE SCALE GENOMIC DNA]</scope>
    <source>
        <strain evidence="5 6">C2-3</strain>
    </source>
</reference>
<feature type="domain" description="GGDEF" evidence="4">
    <location>
        <begin position="1326"/>
        <end position="1459"/>
    </location>
</feature>
<dbReference type="InterPro" id="IPR035919">
    <property type="entry name" value="EAL_sf"/>
</dbReference>
<dbReference type="PROSITE" id="PS50887">
    <property type="entry name" value="GGDEF"/>
    <property type="match status" value="1"/>
</dbReference>
<evidence type="ECO:0000259" key="4">
    <source>
        <dbReference type="PROSITE" id="PS50887"/>
    </source>
</evidence>
<dbReference type="SUPFAM" id="SSF141868">
    <property type="entry name" value="EAL domain-like"/>
    <property type="match status" value="1"/>
</dbReference>
<feature type="domain" description="PAS" evidence="1">
    <location>
        <begin position="1169"/>
        <end position="1213"/>
    </location>
</feature>
<dbReference type="InterPro" id="IPR001610">
    <property type="entry name" value="PAC"/>
</dbReference>
<dbReference type="Gene3D" id="3.30.70.270">
    <property type="match status" value="1"/>
</dbReference>
<dbReference type="EMBL" id="AP012342">
    <property type="protein sequence ID" value="BAM07738.1"/>
    <property type="molecule type" value="Genomic_DNA"/>
</dbReference>
<accession>I0IR39</accession>
<dbReference type="SMART" id="SM00267">
    <property type="entry name" value="GGDEF"/>
    <property type="match status" value="1"/>
</dbReference>
<dbReference type="Pfam" id="PF00563">
    <property type="entry name" value="EAL"/>
    <property type="match status" value="1"/>
</dbReference>
<organism evidence="5 6">
    <name type="scientific">Leptospirillum ferrooxidans (strain C2-3)</name>
    <dbReference type="NCBI Taxonomy" id="1162668"/>
    <lineage>
        <taxon>Bacteria</taxon>
        <taxon>Pseudomonadati</taxon>
        <taxon>Nitrospirota</taxon>
        <taxon>Nitrospiria</taxon>
        <taxon>Nitrospirales</taxon>
        <taxon>Nitrospiraceae</taxon>
        <taxon>Leptospirillum</taxon>
    </lineage>
</organism>
<dbReference type="Pfam" id="PF13188">
    <property type="entry name" value="PAS_8"/>
    <property type="match status" value="1"/>
</dbReference>
<dbReference type="Pfam" id="PF13426">
    <property type="entry name" value="PAS_9"/>
    <property type="match status" value="2"/>
</dbReference>
<dbReference type="InterPro" id="IPR013767">
    <property type="entry name" value="PAS_fold"/>
</dbReference>
<dbReference type="InterPro" id="IPR052155">
    <property type="entry name" value="Biofilm_reg_signaling"/>
</dbReference>
<dbReference type="Pfam" id="PF00989">
    <property type="entry name" value="PAS"/>
    <property type="match status" value="2"/>
</dbReference>
<dbReference type="PANTHER" id="PTHR44757:SF2">
    <property type="entry name" value="BIOFILM ARCHITECTURE MAINTENANCE PROTEIN MBAA"/>
    <property type="match status" value="1"/>
</dbReference>
<dbReference type="PATRIC" id="fig|1162668.3.peg.2447"/>
<dbReference type="eggNOG" id="COG5001">
    <property type="taxonomic scope" value="Bacteria"/>
</dbReference>
<protein>
    <submittedName>
        <fullName evidence="5">Putative PAS/PAC sensor-containing diguanylate cyclase/phosphodiesterase</fullName>
    </submittedName>
</protein>
<dbReference type="SUPFAM" id="SSF55781">
    <property type="entry name" value="GAF domain-like"/>
    <property type="match status" value="2"/>
</dbReference>
<dbReference type="InterPro" id="IPR001633">
    <property type="entry name" value="EAL_dom"/>
</dbReference>
<dbReference type="InterPro" id="IPR035965">
    <property type="entry name" value="PAS-like_dom_sf"/>
</dbReference>
<evidence type="ECO:0000259" key="2">
    <source>
        <dbReference type="PROSITE" id="PS50113"/>
    </source>
</evidence>
<dbReference type="PROSITE" id="PS50112">
    <property type="entry name" value="PAS"/>
    <property type="match status" value="1"/>
</dbReference>
<keyword evidence="6" id="KW-1185">Reference proteome</keyword>
<reference evidence="6" key="2">
    <citation type="submission" date="2012-03" db="EMBL/GenBank/DDBJ databases">
        <title>The complete genome sequence of the pioneer microbe on fresh volcanic deposit, Leptospirillum ferrooxidans strain C2-3.</title>
        <authorList>
            <person name="Fujimura R."/>
            <person name="Sato Y."/>
            <person name="Nishizawa T."/>
            <person name="Nanba K."/>
            <person name="Oshima K."/>
            <person name="Hattori M."/>
            <person name="Kamijo T."/>
            <person name="Ohta H."/>
        </authorList>
    </citation>
    <scope>NUCLEOTIDE SEQUENCE [LARGE SCALE GENOMIC DNA]</scope>
    <source>
        <strain evidence="6">C2-3</strain>
    </source>
</reference>
<dbReference type="Gene3D" id="3.20.20.450">
    <property type="entry name" value="EAL domain"/>
    <property type="match status" value="1"/>
</dbReference>
<dbReference type="SMART" id="SM00052">
    <property type="entry name" value="EAL"/>
    <property type="match status" value="1"/>
</dbReference>
<evidence type="ECO:0000259" key="3">
    <source>
        <dbReference type="PROSITE" id="PS50883"/>
    </source>
</evidence>
<dbReference type="SUPFAM" id="SSF55785">
    <property type="entry name" value="PYP-like sensor domain (PAS domain)"/>
    <property type="match status" value="5"/>
</dbReference>
<dbReference type="CDD" id="cd01948">
    <property type="entry name" value="EAL"/>
    <property type="match status" value="1"/>
</dbReference>
<name>I0IR39_LEPFC</name>
<evidence type="ECO:0000313" key="6">
    <source>
        <dbReference type="Proteomes" id="UP000007382"/>
    </source>
</evidence>
<dbReference type="PANTHER" id="PTHR44757">
    <property type="entry name" value="DIGUANYLATE CYCLASE DGCP"/>
    <property type="match status" value="1"/>
</dbReference>
<dbReference type="Gene3D" id="3.30.450.20">
    <property type="entry name" value="PAS domain"/>
    <property type="match status" value="5"/>
</dbReference>
<dbReference type="CDD" id="cd00130">
    <property type="entry name" value="PAS"/>
    <property type="match status" value="2"/>
</dbReference>
<dbReference type="HOGENOM" id="CLU_240088_0_0_0"/>
<dbReference type="SUPFAM" id="SSF55073">
    <property type="entry name" value="Nucleotide cyclase"/>
    <property type="match status" value="1"/>
</dbReference>
<evidence type="ECO:0000259" key="1">
    <source>
        <dbReference type="PROSITE" id="PS50112"/>
    </source>
</evidence>
<sequence length="1727" mass="196051">MTPDRWDLFEPSPDGVFLLDPKELFIVKSNATFRNMLGRGPEELPPGTPLSVFATTPRSITETNIQRLWKTPEKSGNFSTRYRRKDGSLFHARLRATLLGEPQSGLLFVRVIDVTEEAEAEKVSHICSQIDQQILLKQPPEDILSGAIFELASFFSFPAITCVIPSPDGTLKKQEVAGNDPELTSSILTSSCPLLADLNLKPDSLPGRTVSVRSDLFLNREDLDRDDQSSWYSDRGIEEIFSISLSGADEGIPYAILTFFSKTPGTFTEVRKNQLRVFAGRVQTSFSRAYEQLEDEIQKTVLFSKAPLGIVLYDIKTFAIVDANKTFLGMIGISTLEELHSTNFRNLMNCCNDGDPIGAEGHEVSQTIRKPICRMDNSRFQAELTFSQVEIRGKGMAIVHIRDVSQQTISEETTLLSVELDRMIVNGSSLDELVRFTLRKIQEIFPFFASYFFMTSQDKRIRYLAVESSDPLYEKELLELTRNHRWDTPPGNRTLLGQAMNQNKPLFASRENGFLGTPLAGWAHRFKLAALYLLPANSEESMIPWGVLTVAALTERDLDPKTRNHLEQITEKLENAYKNQKEFEKLQSERNSIFEKAPDGIYLLDAKTLAILETNQVFCGMIGAKDKSELVGKTLFSLSDEPEETVRAIFFPPQSTSGYKNSIRQRFARLNGSHINVLLSFSKVMFRNRESFLTHVRDITGELQSEASTRIAREVDRLILSGSSLDDLLEMISREIFTAYSFTGVTFAVPKEDGSITFQKHFTSLDLPGDFTSLIEKGVNWKIDPYHNTSFSRAIISLKPEFVAGDELDKSPLSKNLRKSGVEAIFAIPVLHGPGTLPRTILVLWARHPEDMNPHLRQILVDFTDKIRLAFFRMEEQNRIRLGQSAMESSQSPMVITKPDGSVEWANPAFYRMIGAREYRPEIIHLPSLFPCPPEKVKTQHLEEVLLSGEVFDGIETGWTIDDRRISVRAIVSPLRNHEGEWTHSLIHFNDITQELELSEIDRLIAELDLKVLKGDSLRDLLAHLSRRVRKIHESIWVHIMIGDQEGNLWTQAFSAEKASISEEIRKIPEPVHSSKDIDSISLKAIRSGRHESVNISQLDPDYPFCKLLRSFGVAEIHAFPFRATEGRAGIITIMQKTIGSITALSQDRVEQLLKRLSNVIERYSEQERLRLQEAAMENVANGIMITDTTGKIESVNEALVHMSGYEREELIGANPRILKSGRHDPSLYETLWENLLKGKSADNILINRRKDGTFFTVESNITPMRSPSGKITHFIQIQKDVSQRIQKDREIWNLANIDPLTGLFNRAAFLTRLRSEIRRSARDGYSLILLFLDLDGFKEINDTMGHAAGDRYLKVIADRLLNGVRSNDLVARLGGDEFVILLTEVSDILTTTSFVTKTLEKLSMPVVVDEREIHTSSSIGLSIYPKDAVDGEDLLRKADIAMYQVKSHEKNGWLFYDPVMEEKIRKRYNQENALRTAIANREFTLFYQPQVDIPKNMIVGVEALVRWKKPSGEIVPPIDFIPLAEETGLIIPLGEWILEEVINTASRWHRDGRPRLRVAMNVSIRQFWNQQFWDLFDRKLQEHPDLSSWITIELTESLLMKDPARARERLMDIRNQGVKIAIDDFGTGYSSLSYLTRLPVDILKVPQEFVLQMKNSSLDLSMVKTIIQMAKSLSLHLVGEGAETKSEVDILTDLECMVLQGYAISRPLPLEQMEAFMDRDIELFRE</sequence>
<dbReference type="InterPro" id="IPR000014">
    <property type="entry name" value="PAS"/>
</dbReference>
<feature type="domain" description="PAC" evidence="2">
    <location>
        <begin position="1240"/>
        <end position="1294"/>
    </location>
</feature>
<dbReference type="SMART" id="SM00086">
    <property type="entry name" value="PAC"/>
    <property type="match status" value="3"/>
</dbReference>
<dbReference type="Gene3D" id="3.30.450.40">
    <property type="match status" value="2"/>
</dbReference>
<dbReference type="Proteomes" id="UP000007382">
    <property type="component" value="Chromosome"/>
</dbReference>
<dbReference type="InterPro" id="IPR000160">
    <property type="entry name" value="GGDEF_dom"/>
</dbReference>
<dbReference type="InterPro" id="IPR029787">
    <property type="entry name" value="Nucleotide_cyclase"/>
</dbReference>
<dbReference type="Pfam" id="PF00990">
    <property type="entry name" value="GGDEF"/>
    <property type="match status" value="1"/>
</dbReference>
<dbReference type="KEGG" id="lfc:LFE_2064"/>
<dbReference type="InterPro" id="IPR000700">
    <property type="entry name" value="PAS-assoc_C"/>
</dbReference>
<dbReference type="NCBIfam" id="TIGR00229">
    <property type="entry name" value="sensory_box"/>
    <property type="match status" value="3"/>
</dbReference>
<dbReference type="PROSITE" id="PS50883">
    <property type="entry name" value="EAL"/>
    <property type="match status" value="1"/>
</dbReference>
<dbReference type="InterPro" id="IPR029016">
    <property type="entry name" value="GAF-like_dom_sf"/>
</dbReference>
<dbReference type="InterPro" id="IPR043128">
    <property type="entry name" value="Rev_trsase/Diguanyl_cyclase"/>
</dbReference>
<dbReference type="CDD" id="cd01949">
    <property type="entry name" value="GGDEF"/>
    <property type="match status" value="1"/>
</dbReference>
<dbReference type="GO" id="GO:0006355">
    <property type="term" value="P:regulation of DNA-templated transcription"/>
    <property type="evidence" value="ECO:0007669"/>
    <property type="project" value="InterPro"/>
</dbReference>
<feature type="domain" description="EAL" evidence="3">
    <location>
        <begin position="1468"/>
        <end position="1722"/>
    </location>
</feature>
<dbReference type="STRING" id="1162668.LFE_2064"/>
<evidence type="ECO:0000313" key="5">
    <source>
        <dbReference type="EMBL" id="BAM07738.1"/>
    </source>
</evidence>
<gene>
    <name evidence="5" type="ordered locus">LFE_2064</name>
</gene>